<keyword evidence="2" id="KW-0238">DNA-binding</keyword>
<dbReference type="InterPro" id="IPR047057">
    <property type="entry name" value="MerR_fam"/>
</dbReference>
<organism evidence="6 7">
    <name type="scientific">Enteractinococcus helveticum</name>
    <dbReference type="NCBI Taxonomy" id="1837282"/>
    <lineage>
        <taxon>Bacteria</taxon>
        <taxon>Bacillati</taxon>
        <taxon>Actinomycetota</taxon>
        <taxon>Actinomycetes</taxon>
        <taxon>Micrococcales</taxon>
        <taxon>Micrococcaceae</taxon>
    </lineage>
</organism>
<dbReference type="PANTHER" id="PTHR30204:SF90">
    <property type="entry name" value="HTH-TYPE TRANSCRIPTIONAL ACTIVATOR MTA"/>
    <property type="match status" value="1"/>
</dbReference>
<evidence type="ECO:0000259" key="5">
    <source>
        <dbReference type="PROSITE" id="PS50937"/>
    </source>
</evidence>
<dbReference type="Pfam" id="PF13411">
    <property type="entry name" value="MerR_1"/>
    <property type="match status" value="1"/>
</dbReference>
<dbReference type="Proteomes" id="UP000703315">
    <property type="component" value="Unassembled WGS sequence"/>
</dbReference>
<dbReference type="RefSeq" id="WP_303903006.1">
    <property type="nucleotide sequence ID" value="NZ_DYXC01000045.1"/>
</dbReference>
<dbReference type="CDD" id="cd01106">
    <property type="entry name" value="HTH_TipAL-Mta"/>
    <property type="match status" value="1"/>
</dbReference>
<keyword evidence="4" id="KW-0804">Transcription</keyword>
<name>A0A921FKL0_9MICC</name>
<dbReference type="AlphaFoldDB" id="A0A921FKL0"/>
<dbReference type="InterPro" id="IPR000551">
    <property type="entry name" value="MerR-type_HTH_dom"/>
</dbReference>
<accession>A0A921FKL0</accession>
<evidence type="ECO:0000256" key="1">
    <source>
        <dbReference type="ARBA" id="ARBA00023015"/>
    </source>
</evidence>
<keyword evidence="3" id="KW-0010">Activator</keyword>
<dbReference type="Gene3D" id="1.10.490.50">
    <property type="entry name" value="Antibiotic binding domain of TipA-like multidrug resistance regulators"/>
    <property type="match status" value="1"/>
</dbReference>
<proteinExistence type="predicted"/>
<keyword evidence="1" id="KW-0805">Transcription regulation</keyword>
<reference evidence="6" key="1">
    <citation type="journal article" date="2021" name="PeerJ">
        <title>Extensive microbial diversity within the chicken gut microbiome revealed by metagenomics and culture.</title>
        <authorList>
            <person name="Gilroy R."/>
            <person name="Ravi A."/>
            <person name="Getino M."/>
            <person name="Pursley I."/>
            <person name="Horton D.L."/>
            <person name="Alikhan N.F."/>
            <person name="Baker D."/>
            <person name="Gharbi K."/>
            <person name="Hall N."/>
            <person name="Watson M."/>
            <person name="Adriaenssens E.M."/>
            <person name="Foster-Nyarko E."/>
            <person name="Jarju S."/>
            <person name="Secka A."/>
            <person name="Antonio M."/>
            <person name="Oren A."/>
            <person name="Chaudhuri R.R."/>
            <person name="La Ragione R."/>
            <person name="Hildebrand F."/>
            <person name="Pallen M.J."/>
        </authorList>
    </citation>
    <scope>NUCLEOTIDE SEQUENCE</scope>
    <source>
        <strain evidence="6">ChiHjej13B12-14962</strain>
    </source>
</reference>
<dbReference type="InterPro" id="IPR009061">
    <property type="entry name" value="DNA-bd_dom_put_sf"/>
</dbReference>
<dbReference type="InterPro" id="IPR012925">
    <property type="entry name" value="TipAS_dom"/>
</dbReference>
<dbReference type="SUPFAM" id="SSF46955">
    <property type="entry name" value="Putative DNA-binding domain"/>
    <property type="match status" value="1"/>
</dbReference>
<dbReference type="Pfam" id="PF07739">
    <property type="entry name" value="TipAS"/>
    <property type="match status" value="1"/>
</dbReference>
<dbReference type="SMART" id="SM00422">
    <property type="entry name" value="HTH_MERR"/>
    <property type="match status" value="1"/>
</dbReference>
<sequence length="251" mass="28558">MEWSIHQVVESTGITSRTLRYYDQIGLLVPSRTGAGGLRYYDQARLIRLQRILLLREFGMPLADIADVLAGEADDIDALRDHRRRLLVEKHRIDTQVHSVEATIAALEKGRPIMPKHMFEGFDHRKYDAEVRERWGDEAADRSNTWWNGLGAEGQRAFRQQLEELNTAWDQVIAAGVAPDSEQAQAIAAQHVKWLGASIRPDELSKGKVKGIVQMYVDDERFAANYNRVSPAGPQFVRDAVHHWADQHLDD</sequence>
<dbReference type="EMBL" id="DYXC01000045">
    <property type="protein sequence ID" value="HJF13875.1"/>
    <property type="molecule type" value="Genomic_DNA"/>
</dbReference>
<dbReference type="GO" id="GO:0003677">
    <property type="term" value="F:DNA binding"/>
    <property type="evidence" value="ECO:0007669"/>
    <property type="project" value="UniProtKB-KW"/>
</dbReference>
<dbReference type="SUPFAM" id="SSF89082">
    <property type="entry name" value="Antibiotic binding domain of TipA-like multidrug resistance regulators"/>
    <property type="match status" value="1"/>
</dbReference>
<evidence type="ECO:0000313" key="6">
    <source>
        <dbReference type="EMBL" id="HJF13875.1"/>
    </source>
</evidence>
<dbReference type="PANTHER" id="PTHR30204">
    <property type="entry name" value="REDOX-CYCLING DRUG-SENSING TRANSCRIPTIONAL ACTIVATOR SOXR"/>
    <property type="match status" value="1"/>
</dbReference>
<dbReference type="Gene3D" id="1.10.1660.10">
    <property type="match status" value="1"/>
</dbReference>
<dbReference type="GO" id="GO:0003700">
    <property type="term" value="F:DNA-binding transcription factor activity"/>
    <property type="evidence" value="ECO:0007669"/>
    <property type="project" value="InterPro"/>
</dbReference>
<evidence type="ECO:0000256" key="2">
    <source>
        <dbReference type="ARBA" id="ARBA00023125"/>
    </source>
</evidence>
<dbReference type="InterPro" id="IPR036244">
    <property type="entry name" value="TipA-like_antibiotic-bd"/>
</dbReference>
<feature type="domain" description="HTH merR-type" evidence="5">
    <location>
        <begin position="1"/>
        <end position="71"/>
    </location>
</feature>
<evidence type="ECO:0000256" key="3">
    <source>
        <dbReference type="ARBA" id="ARBA00023159"/>
    </source>
</evidence>
<protein>
    <submittedName>
        <fullName evidence="6">MerR family transcriptional regulator</fullName>
    </submittedName>
</protein>
<reference evidence="6" key="2">
    <citation type="submission" date="2021-09" db="EMBL/GenBank/DDBJ databases">
        <authorList>
            <person name="Gilroy R."/>
        </authorList>
    </citation>
    <scope>NUCLEOTIDE SEQUENCE</scope>
    <source>
        <strain evidence="6">ChiHjej13B12-14962</strain>
    </source>
</reference>
<evidence type="ECO:0000313" key="7">
    <source>
        <dbReference type="Proteomes" id="UP000703315"/>
    </source>
</evidence>
<gene>
    <name evidence="6" type="ORF">K8V32_03600</name>
</gene>
<dbReference type="PROSITE" id="PS50937">
    <property type="entry name" value="HTH_MERR_2"/>
    <property type="match status" value="1"/>
</dbReference>
<evidence type="ECO:0000256" key="4">
    <source>
        <dbReference type="ARBA" id="ARBA00023163"/>
    </source>
</evidence>
<comment type="caution">
    <text evidence="6">The sequence shown here is derived from an EMBL/GenBank/DDBJ whole genome shotgun (WGS) entry which is preliminary data.</text>
</comment>